<keyword evidence="1" id="KW-1133">Transmembrane helix</keyword>
<gene>
    <name evidence="2" type="ORF">D8S82_08530</name>
</gene>
<keyword evidence="1" id="KW-0812">Transmembrane</keyword>
<evidence type="ECO:0000313" key="2">
    <source>
        <dbReference type="EMBL" id="TQR87091.1"/>
    </source>
</evidence>
<feature type="transmembrane region" description="Helical" evidence="1">
    <location>
        <begin position="49"/>
        <end position="69"/>
    </location>
</feature>
<evidence type="ECO:0000313" key="3">
    <source>
        <dbReference type="Proteomes" id="UP000315759"/>
    </source>
</evidence>
<feature type="transmembrane region" description="Helical" evidence="1">
    <location>
        <begin position="140"/>
        <end position="160"/>
    </location>
</feature>
<comment type="caution">
    <text evidence="2">The sequence shown here is derived from an EMBL/GenBank/DDBJ whole genome shotgun (WGS) entry which is preliminary data.</text>
</comment>
<organism evidence="2 3">
    <name type="scientific">Mycolicibacterium hodleri</name>
    <dbReference type="NCBI Taxonomy" id="49897"/>
    <lineage>
        <taxon>Bacteria</taxon>
        <taxon>Bacillati</taxon>
        <taxon>Actinomycetota</taxon>
        <taxon>Actinomycetes</taxon>
        <taxon>Mycobacteriales</taxon>
        <taxon>Mycobacteriaceae</taxon>
        <taxon>Mycolicibacterium</taxon>
    </lineage>
</organism>
<feature type="transmembrane region" description="Helical" evidence="1">
    <location>
        <begin position="105"/>
        <end position="128"/>
    </location>
</feature>
<protein>
    <submittedName>
        <fullName evidence="2">DUF998 domain-containing protein</fullName>
    </submittedName>
</protein>
<dbReference type="InterPro" id="IPR009339">
    <property type="entry name" value="DUF998"/>
</dbReference>
<dbReference type="Pfam" id="PF06197">
    <property type="entry name" value="DUF998"/>
    <property type="match status" value="1"/>
</dbReference>
<keyword evidence="3" id="KW-1185">Reference proteome</keyword>
<dbReference type="Proteomes" id="UP000315759">
    <property type="component" value="Unassembled WGS sequence"/>
</dbReference>
<sequence length="195" mass="19815">MTARIAAACWAVAGVAYLGLEAVAAAGYPGYRYATNFISDLGRPDSPLSLLMNTAFVVQGTLFLAAAVALARANRGRSSGLFVACAAANAVGNVVVATVPSGGAGIAWVHVSAAAVAIVGGNAAILAGHGMVSECRWYRLTSVGFAALGFVAFGVLAVGAVTTSTVVLPGAVWERTCVYTIIGWQLLSAVRLLRR</sequence>
<feature type="transmembrane region" description="Helical" evidence="1">
    <location>
        <begin position="172"/>
        <end position="193"/>
    </location>
</feature>
<accession>A0A544W4D1</accession>
<dbReference type="RefSeq" id="WP_142551663.1">
    <property type="nucleotide sequence ID" value="NZ_VIFX01000008.1"/>
</dbReference>
<dbReference type="AlphaFoldDB" id="A0A544W4D1"/>
<evidence type="ECO:0000256" key="1">
    <source>
        <dbReference type="SAM" id="Phobius"/>
    </source>
</evidence>
<name>A0A544W4D1_9MYCO</name>
<reference evidence="2 3" key="1">
    <citation type="submission" date="2018-10" db="EMBL/GenBank/DDBJ databases">
        <title>Draft genome of Mycobacterium hodleri strain B.</title>
        <authorList>
            <person name="Amande T.J."/>
            <person name="Mcgenity T.J."/>
        </authorList>
    </citation>
    <scope>NUCLEOTIDE SEQUENCE [LARGE SCALE GENOMIC DNA]</scope>
    <source>
        <strain evidence="2 3">B</strain>
    </source>
</reference>
<proteinExistence type="predicted"/>
<dbReference type="EMBL" id="VIFX01000008">
    <property type="protein sequence ID" value="TQR87091.1"/>
    <property type="molecule type" value="Genomic_DNA"/>
</dbReference>
<feature type="transmembrane region" description="Helical" evidence="1">
    <location>
        <begin position="81"/>
        <end position="99"/>
    </location>
</feature>
<keyword evidence="1" id="KW-0472">Membrane</keyword>